<sequence length="245" mass="27163">MLFRRNSTYKNHPPRNITITHPHTYAEETFAPPEIVFSISDALGSVSLDSIPDFVLCAGQEAARNRSASRASRNSFLDDEDTHESTPVTASSETAPCSPYGKDIQVTTSDAITPVVIRHPLSSARPASLERPLSWVLLGSRPASIASSTVCGSSRKHFRRKAVFRRFVVAWKRVTASTRRLIRIGLDGRASRVPSGFEIVDTRTSWWRRNSSRRRKEVPTACSEPFKRRPLIGPEMATCSGLTPA</sequence>
<dbReference type="Proteomes" id="UP000308199">
    <property type="component" value="Unassembled WGS sequence"/>
</dbReference>
<dbReference type="EMBL" id="SGPK01000234">
    <property type="protein sequence ID" value="THH05830.1"/>
    <property type="molecule type" value="Genomic_DNA"/>
</dbReference>
<dbReference type="AlphaFoldDB" id="A0A4S4L848"/>
<gene>
    <name evidence="2" type="ORF">EW145_g4511</name>
</gene>
<evidence type="ECO:0000256" key="1">
    <source>
        <dbReference type="SAM" id="MobiDB-lite"/>
    </source>
</evidence>
<accession>A0A4S4L848</accession>
<evidence type="ECO:0000313" key="2">
    <source>
        <dbReference type="EMBL" id="THH05830.1"/>
    </source>
</evidence>
<name>A0A4S4L848_9AGAM</name>
<feature type="region of interest" description="Disordered" evidence="1">
    <location>
        <begin position="68"/>
        <end position="100"/>
    </location>
</feature>
<feature type="compositionally biased region" description="Polar residues" evidence="1">
    <location>
        <begin position="85"/>
        <end position="95"/>
    </location>
</feature>
<evidence type="ECO:0000313" key="3">
    <source>
        <dbReference type="Proteomes" id="UP000308199"/>
    </source>
</evidence>
<proteinExistence type="predicted"/>
<organism evidence="2 3">
    <name type="scientific">Phellinidium pouzarii</name>
    <dbReference type="NCBI Taxonomy" id="167371"/>
    <lineage>
        <taxon>Eukaryota</taxon>
        <taxon>Fungi</taxon>
        <taxon>Dikarya</taxon>
        <taxon>Basidiomycota</taxon>
        <taxon>Agaricomycotina</taxon>
        <taxon>Agaricomycetes</taxon>
        <taxon>Hymenochaetales</taxon>
        <taxon>Hymenochaetaceae</taxon>
        <taxon>Phellinidium</taxon>
    </lineage>
</organism>
<protein>
    <submittedName>
        <fullName evidence="2">Uncharacterized protein</fullName>
    </submittedName>
</protein>
<comment type="caution">
    <text evidence="2">The sequence shown here is derived from an EMBL/GenBank/DDBJ whole genome shotgun (WGS) entry which is preliminary data.</text>
</comment>
<keyword evidence="3" id="KW-1185">Reference proteome</keyword>
<reference evidence="2 3" key="1">
    <citation type="submission" date="2019-02" db="EMBL/GenBank/DDBJ databases">
        <title>Genome sequencing of the rare red list fungi Phellinidium pouzarii.</title>
        <authorList>
            <person name="Buettner E."/>
            <person name="Kellner H."/>
        </authorList>
    </citation>
    <scope>NUCLEOTIDE SEQUENCE [LARGE SCALE GENOMIC DNA]</scope>
    <source>
        <strain evidence="2 3">DSM 108285</strain>
    </source>
</reference>
<dbReference type="OrthoDB" id="3316091at2759"/>